<feature type="domain" description="Cupin type-2" evidence="1">
    <location>
        <begin position="58"/>
        <end position="107"/>
    </location>
</feature>
<dbReference type="PANTHER" id="PTHR36440:SF1">
    <property type="entry name" value="PUTATIVE (AFU_ORTHOLOGUE AFUA_8G07350)-RELATED"/>
    <property type="match status" value="1"/>
</dbReference>
<evidence type="ECO:0000259" key="1">
    <source>
        <dbReference type="Pfam" id="PF07883"/>
    </source>
</evidence>
<dbReference type="EMBL" id="JBAWTH010000123">
    <property type="protein sequence ID" value="KAL2276025.1"/>
    <property type="molecule type" value="Genomic_DNA"/>
</dbReference>
<comment type="caution">
    <text evidence="2">The sequence shown here is derived from an EMBL/GenBank/DDBJ whole genome shotgun (WGS) entry which is preliminary data.</text>
</comment>
<reference evidence="2 3" key="1">
    <citation type="submission" date="2024-03" db="EMBL/GenBank/DDBJ databases">
        <title>A high-quality draft genome sequence of Diaporthe vaccinii, a causative agent of upright dieback and viscid rot disease in cranberry plants.</title>
        <authorList>
            <person name="Sarrasin M."/>
            <person name="Lang B.F."/>
            <person name="Burger G."/>
        </authorList>
    </citation>
    <scope>NUCLEOTIDE SEQUENCE [LARGE SCALE GENOMIC DNA]</scope>
    <source>
        <strain evidence="2 3">IS7</strain>
    </source>
</reference>
<evidence type="ECO:0000313" key="2">
    <source>
        <dbReference type="EMBL" id="KAL2276025.1"/>
    </source>
</evidence>
<dbReference type="Pfam" id="PF07883">
    <property type="entry name" value="Cupin_2"/>
    <property type="match status" value="1"/>
</dbReference>
<sequence>MSIPRVLEPLGQPTPYIIPAYEGESIAIPGTRGSIRILASAKETDGLISVFGYDGVTGDAPGFHYHNEAHDVFLCTRGRMKLWAGDRCRILSPGDFAYVPPKVIHQPQLVDPVNESVGLVTPGPWVDFFRFVTQKYDGVIGDELDRRNTMQFMFSKIQEIKEKYDVIFQPEFHGAEVS</sequence>
<dbReference type="Gene3D" id="2.60.120.10">
    <property type="entry name" value="Jelly Rolls"/>
    <property type="match status" value="1"/>
</dbReference>
<dbReference type="Proteomes" id="UP001600888">
    <property type="component" value="Unassembled WGS sequence"/>
</dbReference>
<protein>
    <recommendedName>
        <fullName evidence="1">Cupin type-2 domain-containing protein</fullName>
    </recommendedName>
</protein>
<dbReference type="InterPro" id="IPR011051">
    <property type="entry name" value="RmlC_Cupin_sf"/>
</dbReference>
<dbReference type="InterPro" id="IPR014710">
    <property type="entry name" value="RmlC-like_jellyroll"/>
</dbReference>
<dbReference type="CDD" id="cd02215">
    <property type="entry name" value="cupin_QDO_N_C"/>
    <property type="match status" value="1"/>
</dbReference>
<accession>A0ABR4E0V3</accession>
<proteinExistence type="predicted"/>
<gene>
    <name evidence="2" type="ORF">FJTKL_01420</name>
</gene>
<organism evidence="2 3">
    <name type="scientific">Diaporthe vaccinii</name>
    <dbReference type="NCBI Taxonomy" id="105482"/>
    <lineage>
        <taxon>Eukaryota</taxon>
        <taxon>Fungi</taxon>
        <taxon>Dikarya</taxon>
        <taxon>Ascomycota</taxon>
        <taxon>Pezizomycotina</taxon>
        <taxon>Sordariomycetes</taxon>
        <taxon>Sordariomycetidae</taxon>
        <taxon>Diaporthales</taxon>
        <taxon>Diaporthaceae</taxon>
        <taxon>Diaporthe</taxon>
        <taxon>Diaporthe eres species complex</taxon>
    </lineage>
</organism>
<dbReference type="InterPro" id="IPR053146">
    <property type="entry name" value="QDO-like"/>
</dbReference>
<dbReference type="InterPro" id="IPR013096">
    <property type="entry name" value="Cupin_2"/>
</dbReference>
<evidence type="ECO:0000313" key="3">
    <source>
        <dbReference type="Proteomes" id="UP001600888"/>
    </source>
</evidence>
<keyword evidence="3" id="KW-1185">Reference proteome</keyword>
<name>A0ABR4E0V3_9PEZI</name>
<dbReference type="PANTHER" id="PTHR36440">
    <property type="entry name" value="PUTATIVE (AFU_ORTHOLOGUE AFUA_8G07350)-RELATED"/>
    <property type="match status" value="1"/>
</dbReference>
<dbReference type="SUPFAM" id="SSF51182">
    <property type="entry name" value="RmlC-like cupins"/>
    <property type="match status" value="1"/>
</dbReference>